<dbReference type="Gene3D" id="3.40.50.1820">
    <property type="entry name" value="alpha/beta hydrolase"/>
    <property type="match status" value="1"/>
</dbReference>
<feature type="chain" id="PRO_5047279888" description="BD-FAE-like domain-containing protein" evidence="2">
    <location>
        <begin position="22"/>
        <end position="282"/>
    </location>
</feature>
<feature type="signal peptide" evidence="2">
    <location>
        <begin position="1"/>
        <end position="21"/>
    </location>
</feature>
<reference evidence="5" key="1">
    <citation type="journal article" date="2019" name="Int. J. Syst. Evol. Microbiol.">
        <title>The Global Catalogue of Microorganisms (GCM) 10K type strain sequencing project: providing services to taxonomists for standard genome sequencing and annotation.</title>
        <authorList>
            <consortium name="The Broad Institute Genomics Platform"/>
            <consortium name="The Broad Institute Genome Sequencing Center for Infectious Disease"/>
            <person name="Wu L."/>
            <person name="Ma J."/>
        </authorList>
    </citation>
    <scope>NUCLEOTIDE SEQUENCE [LARGE SCALE GENOMIC DNA]</scope>
    <source>
        <strain evidence="5">JCM 17304</strain>
    </source>
</reference>
<evidence type="ECO:0000259" key="3">
    <source>
        <dbReference type="Pfam" id="PF20434"/>
    </source>
</evidence>
<dbReference type="EMBL" id="BAABDM010000002">
    <property type="protein sequence ID" value="GAA4092585.1"/>
    <property type="molecule type" value="Genomic_DNA"/>
</dbReference>
<dbReference type="InterPro" id="IPR049492">
    <property type="entry name" value="BD-FAE-like_dom"/>
</dbReference>
<feature type="domain" description="BD-FAE-like" evidence="3">
    <location>
        <begin position="37"/>
        <end position="225"/>
    </location>
</feature>
<dbReference type="PANTHER" id="PTHR48081">
    <property type="entry name" value="AB HYDROLASE SUPERFAMILY PROTEIN C4A8.06C"/>
    <property type="match status" value="1"/>
</dbReference>
<sequence>MPSKFICAIFFSLCFANSSFSATLKDLPYGLDKAQALDVYLPDTELASRPIVFMVHGGAWRIGDKTNHSVIKTKVRRWVKQGWVVISANYRLIPAADPYTQAEDVATALAYVQIHSAEWGADASKIILMGHSSGAHLVSLLATDKSLGEKFSLKPILGSVWLDSAALDVIEIMRNPHSRFYDKAFGDSADYWRKVSAVEYLHKDIKPIALVCSSQRDDSCPQAQALADKATQLAVRTNIITVDLSHHQINATLGDNTPYTWQVEDFMRSLDPALNAYLKPTP</sequence>
<accession>A0ABP7WN51</accession>
<keyword evidence="1" id="KW-0378">Hydrolase</keyword>
<dbReference type="PANTHER" id="PTHR48081:SF33">
    <property type="entry name" value="KYNURENINE FORMAMIDASE"/>
    <property type="match status" value="1"/>
</dbReference>
<keyword evidence="5" id="KW-1185">Reference proteome</keyword>
<keyword evidence="2" id="KW-0732">Signal</keyword>
<dbReference type="InterPro" id="IPR029058">
    <property type="entry name" value="AB_hydrolase_fold"/>
</dbReference>
<name>A0ABP7WN51_9GAMM</name>
<dbReference type="Pfam" id="PF20434">
    <property type="entry name" value="BD-FAE"/>
    <property type="match status" value="1"/>
</dbReference>
<dbReference type="SUPFAM" id="SSF53474">
    <property type="entry name" value="alpha/beta-Hydrolases"/>
    <property type="match status" value="1"/>
</dbReference>
<dbReference type="RefSeq" id="WP_344934217.1">
    <property type="nucleotide sequence ID" value="NZ_BAABDM010000002.1"/>
</dbReference>
<gene>
    <name evidence="4" type="ORF">GCM10022414_15190</name>
</gene>
<dbReference type="Proteomes" id="UP001500392">
    <property type="component" value="Unassembled WGS sequence"/>
</dbReference>
<comment type="caution">
    <text evidence="4">The sequence shown here is derived from an EMBL/GenBank/DDBJ whole genome shotgun (WGS) entry which is preliminary data.</text>
</comment>
<evidence type="ECO:0000313" key="4">
    <source>
        <dbReference type="EMBL" id="GAA4092585.1"/>
    </source>
</evidence>
<evidence type="ECO:0000256" key="1">
    <source>
        <dbReference type="ARBA" id="ARBA00022801"/>
    </source>
</evidence>
<proteinExistence type="predicted"/>
<dbReference type="InterPro" id="IPR050300">
    <property type="entry name" value="GDXG_lipolytic_enzyme"/>
</dbReference>
<protein>
    <recommendedName>
        <fullName evidence="3">BD-FAE-like domain-containing protein</fullName>
    </recommendedName>
</protein>
<organism evidence="4 5">
    <name type="scientific">Zhongshania borealis</name>
    <dbReference type="NCBI Taxonomy" id="889488"/>
    <lineage>
        <taxon>Bacteria</taxon>
        <taxon>Pseudomonadati</taxon>
        <taxon>Pseudomonadota</taxon>
        <taxon>Gammaproteobacteria</taxon>
        <taxon>Cellvibrionales</taxon>
        <taxon>Spongiibacteraceae</taxon>
        <taxon>Zhongshania</taxon>
    </lineage>
</organism>
<evidence type="ECO:0000313" key="5">
    <source>
        <dbReference type="Proteomes" id="UP001500392"/>
    </source>
</evidence>
<evidence type="ECO:0000256" key="2">
    <source>
        <dbReference type="SAM" id="SignalP"/>
    </source>
</evidence>